<dbReference type="EMBL" id="QEWQ01000004">
    <property type="protein sequence ID" value="PWD80988.1"/>
    <property type="molecule type" value="Genomic_DNA"/>
</dbReference>
<keyword evidence="1" id="KW-0472">Membrane</keyword>
<dbReference type="InterPro" id="IPR001509">
    <property type="entry name" value="Epimerase_deHydtase"/>
</dbReference>
<comment type="caution">
    <text evidence="3">The sequence shown here is derived from an EMBL/GenBank/DDBJ whole genome shotgun (WGS) entry which is preliminary data.</text>
</comment>
<dbReference type="AlphaFoldDB" id="A0A2U2AE96"/>
<dbReference type="InterPro" id="IPR051207">
    <property type="entry name" value="ComplexI_NDUFA9_subunit"/>
</dbReference>
<keyword evidence="4" id="KW-1185">Reference proteome</keyword>
<feature type="transmembrane region" description="Helical" evidence="1">
    <location>
        <begin position="239"/>
        <end position="258"/>
    </location>
</feature>
<dbReference type="GO" id="GO:0044877">
    <property type="term" value="F:protein-containing complex binding"/>
    <property type="evidence" value="ECO:0007669"/>
    <property type="project" value="TreeGrafter"/>
</dbReference>
<dbReference type="InterPro" id="IPR036291">
    <property type="entry name" value="NAD(P)-bd_dom_sf"/>
</dbReference>
<dbReference type="SUPFAM" id="SSF51735">
    <property type="entry name" value="NAD(P)-binding Rossmann-fold domains"/>
    <property type="match status" value="1"/>
</dbReference>
<accession>A0A2U2AE96</accession>
<evidence type="ECO:0000259" key="2">
    <source>
        <dbReference type="Pfam" id="PF01370"/>
    </source>
</evidence>
<name>A0A2U2AE96_9GAMM</name>
<dbReference type="RefSeq" id="WP_109189637.1">
    <property type="nucleotide sequence ID" value="NZ_BMYA01000002.1"/>
</dbReference>
<dbReference type="Gene3D" id="3.40.50.720">
    <property type="entry name" value="NAD(P)-binding Rossmann-like Domain"/>
    <property type="match status" value="1"/>
</dbReference>
<evidence type="ECO:0000313" key="3">
    <source>
        <dbReference type="EMBL" id="PWD80988.1"/>
    </source>
</evidence>
<proteinExistence type="predicted"/>
<dbReference type="PANTHER" id="PTHR12126:SF11">
    <property type="entry name" value="NADH DEHYDROGENASE [UBIQUINONE] 1 ALPHA SUBCOMPLEX SUBUNIT 9, MITOCHONDRIAL"/>
    <property type="match status" value="1"/>
</dbReference>
<protein>
    <recommendedName>
        <fullName evidence="2">NAD-dependent epimerase/dehydratase domain-containing protein</fullName>
    </recommendedName>
</protein>
<organism evidence="3 4">
    <name type="scientific">Ignatzschineria ureiclastica</name>
    <dbReference type="NCBI Taxonomy" id="472582"/>
    <lineage>
        <taxon>Bacteria</taxon>
        <taxon>Pseudomonadati</taxon>
        <taxon>Pseudomonadota</taxon>
        <taxon>Gammaproteobacteria</taxon>
        <taxon>Cardiobacteriales</taxon>
        <taxon>Ignatzschineriaceae</taxon>
        <taxon>Ignatzschineria</taxon>
    </lineage>
</organism>
<dbReference type="PANTHER" id="PTHR12126">
    <property type="entry name" value="NADH-UBIQUINONE OXIDOREDUCTASE 39 KDA SUBUNIT-RELATED"/>
    <property type="match status" value="1"/>
</dbReference>
<dbReference type="OrthoDB" id="9776313at2"/>
<dbReference type="Pfam" id="PF01370">
    <property type="entry name" value="Epimerase"/>
    <property type="match status" value="1"/>
</dbReference>
<evidence type="ECO:0000256" key="1">
    <source>
        <dbReference type="SAM" id="Phobius"/>
    </source>
</evidence>
<sequence>MNRKKVSIFGGTGFIGSLLSVALAKNGYRVTVFSRDPNVQNDASCYSYVEFIDQCKLEDEALIRHHMAGSDYVINLVGTLDNNRRRATKAHVTYPTKIYEIANDLGVKKMIHFSALGASKDAPGTFLSTKGEGEAALIDLAKNHTTELAVIAPSLVVGYEDRFTYHIARWVRTMPILFLPMAKAEVQPVFVNDILDAVLQILANDYEQTRFELAGKETYTLKEIAQKVAKEITPKKRTIIGFPNSFAALIAFFIGFMPRFPYSRNLIKTSKTPSVTKRDDFAVLGLTPASYESVRQFEMPTTVLDKYYYDRLNARRSTKLS</sequence>
<keyword evidence="1" id="KW-1133">Transmembrane helix</keyword>
<keyword evidence="1" id="KW-0812">Transmembrane</keyword>
<reference evidence="4" key="1">
    <citation type="submission" date="2018-05" db="EMBL/GenBank/DDBJ databases">
        <title>Ignatzschineria dubaiensis sp. nov., isolated from necrotic foot tissues of dromedaries (Camelus dromedarius) and associated maggots in Dubai, United Arab Emirates.</title>
        <authorList>
            <person name="Tsang C.C."/>
            <person name="Tang J.Y.M."/>
            <person name="Fong J.Y.H."/>
            <person name="Kinne J."/>
            <person name="Lee H.H."/>
            <person name="Joseph M."/>
            <person name="Jose S."/>
            <person name="Schuster R.K."/>
            <person name="Tang Y."/>
            <person name="Sivakumar S."/>
            <person name="Chen J.H.K."/>
            <person name="Teng J.L.L."/>
            <person name="Lau S.K.P."/>
            <person name="Wernery U."/>
            <person name="Woo P.C.Y."/>
        </authorList>
    </citation>
    <scope>NUCLEOTIDE SEQUENCE [LARGE SCALE GENOMIC DNA]</scope>
    <source>
        <strain evidence="4">KCTC 22644</strain>
    </source>
</reference>
<evidence type="ECO:0000313" key="4">
    <source>
        <dbReference type="Proteomes" id="UP000245020"/>
    </source>
</evidence>
<feature type="domain" description="NAD-dependent epimerase/dehydratase" evidence="2">
    <location>
        <begin position="8"/>
        <end position="205"/>
    </location>
</feature>
<dbReference type="Proteomes" id="UP000245020">
    <property type="component" value="Unassembled WGS sequence"/>
</dbReference>
<gene>
    <name evidence="3" type="ORF">DC083_07770</name>
</gene>